<dbReference type="PROSITE" id="PS51071">
    <property type="entry name" value="HTH_RPIR"/>
    <property type="match status" value="1"/>
</dbReference>
<evidence type="ECO:0000259" key="1">
    <source>
        <dbReference type="PROSITE" id="PS51071"/>
    </source>
</evidence>
<dbReference type="InterPro" id="IPR047640">
    <property type="entry name" value="RpiR-like"/>
</dbReference>
<evidence type="ECO:0000313" key="2">
    <source>
        <dbReference type="EMBL" id="HAT3897348.1"/>
    </source>
</evidence>
<reference evidence="6" key="1">
    <citation type="submission" date="2015-09" db="EMBL/GenBank/DDBJ databases">
        <title>Prevalence of NDMs in South Africa.</title>
        <authorList>
            <person name="Osei Sekyere J."/>
            <person name="Govinden U."/>
            <person name="Essack S."/>
            <person name="Haldorsen B."/>
            <person name="Samuelsen O."/>
            <person name="Aasnaes B."/>
            <person name="Sundsfjord A."/>
        </authorList>
    </citation>
    <scope>NUCLEOTIDE SEQUENCE [LARGE SCALE GENOMIC DNA]</scope>
    <source>
        <strain evidence="6">ST62:944112508</strain>
    </source>
</reference>
<dbReference type="AlphaFoldDB" id="A0A0D7LXR7"/>
<dbReference type="EMBL" id="CP114564">
    <property type="protein sequence ID" value="WAZ55129.1"/>
    <property type="molecule type" value="Genomic_DNA"/>
</dbReference>
<evidence type="ECO:0000313" key="4">
    <source>
        <dbReference type="EMBL" id="QLV30705.1"/>
    </source>
</evidence>
<dbReference type="PANTHER" id="PTHR30514">
    <property type="entry name" value="GLUCOKINASE"/>
    <property type="match status" value="1"/>
</dbReference>
<name>A0A0D7LXR7_CITFR</name>
<dbReference type="EMBL" id="LJEB01000041">
    <property type="protein sequence ID" value="KPR55652.1"/>
    <property type="molecule type" value="Genomic_DNA"/>
</dbReference>
<reference evidence="2" key="3">
    <citation type="journal article" date="2018" name="Genome Biol.">
        <title>SKESA: strategic k-mer extension for scrupulous assemblies.</title>
        <authorList>
            <person name="Souvorov A."/>
            <person name="Agarwala R."/>
            <person name="Lipman D.J."/>
        </authorList>
    </citation>
    <scope>NUCLEOTIDE SEQUENCE</scope>
    <source>
        <strain evidence="2">O50</strain>
    </source>
</reference>
<dbReference type="STRING" id="1333848.CFNIH1_17820"/>
<dbReference type="GO" id="GO:0003677">
    <property type="term" value="F:DNA binding"/>
    <property type="evidence" value="ECO:0007669"/>
    <property type="project" value="InterPro"/>
</dbReference>
<keyword evidence="8" id="KW-1185">Reference proteome</keyword>
<dbReference type="SUPFAM" id="SSF53697">
    <property type="entry name" value="SIS domain"/>
    <property type="match status" value="1"/>
</dbReference>
<evidence type="ECO:0000313" key="5">
    <source>
        <dbReference type="EMBL" id="WAZ55129.1"/>
    </source>
</evidence>
<dbReference type="EMBL" id="DACSXJ010000008">
    <property type="protein sequence ID" value="HAT3897348.1"/>
    <property type="molecule type" value="Genomic_DNA"/>
</dbReference>
<dbReference type="Proteomes" id="UP000050520">
    <property type="component" value="Unassembled WGS sequence"/>
</dbReference>
<dbReference type="EMBL" id="CP056573">
    <property type="protein sequence ID" value="QLV30705.1"/>
    <property type="molecule type" value="Genomic_DNA"/>
</dbReference>
<dbReference type="Proteomes" id="UP001164536">
    <property type="component" value="Chromosome"/>
</dbReference>
<reference evidence="4" key="6">
    <citation type="journal article" date="2021" name="Microb. Genom.">
        <title>A genomic epidemiological study shows that prevalence of antimicrobial resistance in Enterobacterales is associated with the livestock host, as well as antimicrobial usage.</title>
        <authorList>
            <person name="AbuOun M."/>
            <person name="Jones H."/>
            <person name="Stubberfield E."/>
            <person name="Gilson D."/>
            <person name="Shaw L.P."/>
            <person name="Hubbard A.T.M."/>
            <person name="Chau K.K."/>
            <person name="Sebra R."/>
            <person name="Peto T.E.A."/>
            <person name="Crook D.W."/>
            <person name="Read D.S."/>
            <person name="Gweon H.S."/>
            <person name="Walker A.S."/>
            <person name="Stoesser N."/>
            <person name="Smith R.P."/>
            <person name="Anjum M.F."/>
            <person name="On Behalf Of The Rehab Consortium."/>
        </authorList>
    </citation>
    <scope>NUCLEOTIDE SEQUENCE</scope>
    <source>
        <strain evidence="4">RHBSTW-00370</strain>
    </source>
</reference>
<evidence type="ECO:0000313" key="8">
    <source>
        <dbReference type="Proteomes" id="UP001164536"/>
    </source>
</evidence>
<organism evidence="2">
    <name type="scientific">Citrobacter freundii</name>
    <dbReference type="NCBI Taxonomy" id="546"/>
    <lineage>
        <taxon>Bacteria</taxon>
        <taxon>Pseudomonadati</taxon>
        <taxon>Pseudomonadota</taxon>
        <taxon>Gammaproteobacteria</taxon>
        <taxon>Enterobacterales</taxon>
        <taxon>Enterobacteriaceae</taxon>
        <taxon>Citrobacter</taxon>
        <taxon>Citrobacter freundii complex</taxon>
    </lineage>
</organism>
<dbReference type="OrthoDB" id="8582409at2"/>
<proteinExistence type="predicted"/>
<reference evidence="7" key="4">
    <citation type="submission" date="2020-06" db="EMBL/GenBank/DDBJ databases">
        <title>REHAB project genomes.</title>
        <authorList>
            <person name="Shaw L.P."/>
        </authorList>
    </citation>
    <scope>NUCLEOTIDE SEQUENCE [LARGE SCALE GENOMIC DNA]</scope>
    <source>
        <strain evidence="7">RHBSTW-00370</strain>
    </source>
</reference>
<sequence length="288" mass="32375">MTAKPELFTRIEQTFSQLTPSEKRVAGWLLAHAVQIPFETADGIAKATGTSGITVGRYLRKLGFRNLEDAKASLRELPVVPYQPWGMNERLDSWHQQQSLPDRAHQSLLLEIDAITHVYQLAQGETFLRIAQQLAHAEAVYILGIQSTRGIANAFFSHLEYLRPKVSYSEGLSGSWVESLNSGFSQPYVVITDMRAYSAISRQYCRVATERCIPLALITDVWCPWARDYSIDLLQVKTDTGHFWDSLAPVSCLFNLLLSAVVAQLGDALAGRLQTNRQLQQQFGQFEQ</sequence>
<dbReference type="GO" id="GO:0097367">
    <property type="term" value="F:carbohydrate derivative binding"/>
    <property type="evidence" value="ECO:0007669"/>
    <property type="project" value="InterPro"/>
</dbReference>
<dbReference type="Proteomes" id="UP000855471">
    <property type="component" value="Unassembled WGS sequence"/>
</dbReference>
<feature type="domain" description="HTH rpiR-type" evidence="1">
    <location>
        <begin position="5"/>
        <end position="81"/>
    </location>
</feature>
<dbReference type="Proteomes" id="UP000512222">
    <property type="component" value="Chromosome"/>
</dbReference>
<dbReference type="InterPro" id="IPR000281">
    <property type="entry name" value="HTH_RpiR"/>
</dbReference>
<dbReference type="SUPFAM" id="SSF46689">
    <property type="entry name" value="Homeodomain-like"/>
    <property type="match status" value="1"/>
</dbReference>
<evidence type="ECO:0000313" key="3">
    <source>
        <dbReference type="EMBL" id="KPR55652.1"/>
    </source>
</evidence>
<dbReference type="InterPro" id="IPR036388">
    <property type="entry name" value="WH-like_DNA-bd_sf"/>
</dbReference>
<protein>
    <submittedName>
        <fullName evidence="2 3">RpiR family transcriptional regulator</fullName>
    </submittedName>
</protein>
<reference evidence="2" key="5">
    <citation type="submission" date="2020-09" db="EMBL/GenBank/DDBJ databases">
        <authorList>
            <consortium name="NCBI Pathogen Detection Project"/>
        </authorList>
    </citation>
    <scope>NUCLEOTIDE SEQUENCE</scope>
    <source>
        <strain evidence="2">O50</strain>
    </source>
</reference>
<dbReference type="Gene3D" id="1.10.10.10">
    <property type="entry name" value="Winged helix-like DNA-binding domain superfamily/Winged helix DNA-binding domain"/>
    <property type="match status" value="1"/>
</dbReference>
<dbReference type="InterPro" id="IPR046348">
    <property type="entry name" value="SIS_dom_sf"/>
</dbReference>
<dbReference type="Pfam" id="PF01418">
    <property type="entry name" value="HTH_6"/>
    <property type="match status" value="1"/>
</dbReference>
<dbReference type="GO" id="GO:1901135">
    <property type="term" value="P:carbohydrate derivative metabolic process"/>
    <property type="evidence" value="ECO:0007669"/>
    <property type="project" value="InterPro"/>
</dbReference>
<reference evidence="5" key="7">
    <citation type="submission" date="2022-12" db="EMBL/GenBank/DDBJ databases">
        <title>2953647.</title>
        <authorList>
            <person name="Hergert J."/>
            <person name="Casey R."/>
            <person name="Wagner J."/>
            <person name="Young E.L."/>
            <person name="Oakeson K.F."/>
        </authorList>
    </citation>
    <scope>NUCLEOTIDE SEQUENCE</scope>
    <source>
        <strain evidence="5">2953647</strain>
    </source>
</reference>
<dbReference type="GO" id="GO:0003700">
    <property type="term" value="F:DNA-binding transcription factor activity"/>
    <property type="evidence" value="ECO:0007669"/>
    <property type="project" value="InterPro"/>
</dbReference>
<accession>A0A0D7LXR7</accession>
<gene>
    <name evidence="3" type="ORF">AN672_10575</name>
    <name evidence="4" type="ORF">HV178_12245</name>
    <name evidence="2" type="ORF">I9Y29_001764</name>
    <name evidence="5" type="ORF">O4000_12275</name>
</gene>
<dbReference type="InterPro" id="IPR009057">
    <property type="entry name" value="Homeodomain-like_sf"/>
</dbReference>
<evidence type="ECO:0000313" key="6">
    <source>
        <dbReference type="Proteomes" id="UP000050520"/>
    </source>
</evidence>
<dbReference type="PANTHER" id="PTHR30514:SF18">
    <property type="entry name" value="RPIR-FAMILY TRANSCRIPTIONAL REGULATOR"/>
    <property type="match status" value="1"/>
</dbReference>
<evidence type="ECO:0000313" key="7">
    <source>
        <dbReference type="Proteomes" id="UP000512222"/>
    </source>
</evidence>
<reference evidence="3 6" key="2">
    <citation type="journal article" date="2017" name="PLoS ONE">
        <title>Genomic and phenotypic characterisation of fluoroquinolone resistance mechanisms in Enterobacteriaceae in Durban, South Africa.</title>
        <authorList>
            <person name="Osei Sekyere J."/>
            <person name="Amoako D.G."/>
        </authorList>
    </citation>
    <scope>NUCLEOTIDE SEQUENCE [LARGE SCALE GENOMIC DNA]</scope>
    <source>
        <strain evidence="3 6">ST62:944112508</strain>
    </source>
</reference>
<dbReference type="Gene3D" id="3.40.50.10490">
    <property type="entry name" value="Glucose-6-phosphate isomerase like protein, domain 1"/>
    <property type="match status" value="1"/>
</dbReference>
<dbReference type="RefSeq" id="WP_003020002.1">
    <property type="nucleotide sequence ID" value="NZ_AP026940.1"/>
</dbReference>